<protein>
    <submittedName>
        <fullName evidence="2">Uncharacterized protein</fullName>
    </submittedName>
</protein>
<dbReference type="Proteomes" id="UP000036790">
    <property type="component" value="Unassembled WGS sequence"/>
</dbReference>
<accession>A0AAP0ZKR5</accession>
<keyword evidence="1" id="KW-0812">Transmembrane</keyword>
<reference evidence="2 3" key="2">
    <citation type="submission" date="2015-09" db="EMBL/GenBank/DDBJ databases">
        <title>Draft genome sequence of Xanthomonas oryzae pv. USA str. X11-5A.</title>
        <authorList>
            <person name="Knight B.M."/>
            <person name="Roberts D.P."/>
            <person name="Lin D."/>
            <person name="Hari K."/>
            <person name="Fletcher J."/>
            <person name="Melcher U."/>
            <person name="Blagden T."/>
            <person name="Winegar R.A."/>
        </authorList>
    </citation>
    <scope>NUCLEOTIDE SEQUENCE [LARGE SCALE GENOMIC DNA]</scope>
    <source>
        <strain evidence="2 3">X11-5A</strain>
    </source>
</reference>
<evidence type="ECO:0000256" key="1">
    <source>
        <dbReference type="SAM" id="Phobius"/>
    </source>
</evidence>
<name>A0AAP0ZKR5_9XANT</name>
<gene>
    <name evidence="2" type="ORF">ADT25_11085</name>
</gene>
<dbReference type="RefSeq" id="WP_019300760.1">
    <property type="nucleotide sequence ID" value="NZ_CP036251.1"/>
</dbReference>
<reference evidence="2 3" key="1">
    <citation type="submission" date="2015-07" db="EMBL/GenBank/DDBJ databases">
        <authorList>
            <consortium name="Consortium for Microbial Forensics and Genomics (microFORGE)"/>
            <person name="Knight B.M."/>
            <person name="Roberts D.P."/>
            <person name="Lin D."/>
            <person name="Hari K."/>
            <person name="Fletcher J."/>
            <person name="Melcher U."/>
            <person name="Blagden T."/>
            <person name="Winegar R.A."/>
        </authorList>
    </citation>
    <scope>NUCLEOTIDE SEQUENCE [LARGE SCALE GENOMIC DNA]</scope>
    <source>
        <strain evidence="2 3">X11-5A</strain>
    </source>
</reference>
<comment type="caution">
    <text evidence="2">The sequence shown here is derived from an EMBL/GenBank/DDBJ whole genome shotgun (WGS) entry which is preliminary data.</text>
</comment>
<keyword evidence="1" id="KW-0472">Membrane</keyword>
<dbReference type="EMBL" id="LHUJ01000198">
    <property type="protein sequence ID" value="KOR44292.1"/>
    <property type="molecule type" value="Genomic_DNA"/>
</dbReference>
<evidence type="ECO:0000313" key="2">
    <source>
        <dbReference type="EMBL" id="KOR44292.1"/>
    </source>
</evidence>
<feature type="transmembrane region" description="Helical" evidence="1">
    <location>
        <begin position="23"/>
        <end position="44"/>
    </location>
</feature>
<organism evidence="2 3">
    <name type="scientific">Xanthomonas oryzae</name>
    <dbReference type="NCBI Taxonomy" id="347"/>
    <lineage>
        <taxon>Bacteria</taxon>
        <taxon>Pseudomonadati</taxon>
        <taxon>Pseudomonadota</taxon>
        <taxon>Gammaproteobacteria</taxon>
        <taxon>Lysobacterales</taxon>
        <taxon>Lysobacteraceae</taxon>
        <taxon>Xanthomonas</taxon>
    </lineage>
</organism>
<proteinExistence type="predicted"/>
<sequence length="114" mass="12357">MKVDAQSSTDGRPRVVLGTFERWALGIAASVMTTASIALVTTVLQTKSAVDKAATQEAVQKLSEQQAVMNSKLVDIQAQLADVPALKLEVAKQAIQVEQNKQDIKELRQLRGLK</sequence>
<keyword evidence="1" id="KW-1133">Transmembrane helix</keyword>
<dbReference type="AlphaFoldDB" id="A0AAP0ZKR5"/>
<evidence type="ECO:0000313" key="3">
    <source>
        <dbReference type="Proteomes" id="UP000036790"/>
    </source>
</evidence>